<evidence type="ECO:0000313" key="3">
    <source>
        <dbReference type="EMBL" id="PIZ15815.1"/>
    </source>
</evidence>
<dbReference type="EMBL" id="PFMR01000231">
    <property type="protein sequence ID" value="PIZ15815.1"/>
    <property type="molecule type" value="Genomic_DNA"/>
</dbReference>
<proteinExistence type="predicted"/>
<sequence length="619" mass="68044">MKHKWKIPFWIGVGSLAWFILRVGPRPARIMYPCQRAALVQMSWAFPAAFISALAGMWSAALNFFRSSRFKRFARVAAVCAAVAAGLLVFSGSRRFWVNSAPVGLKMDRSSARILPFAVPEKGVSLVSFRHDPTAYYGRKPPYDENSNPAYGIVCRAVADLGLGSTSSPLEGFVTSADTVLIKPNLLGDKTGMYTHPSVVRPLIDMCVRAGAKVIWVGDGGPGYVGTEAIMREVGYTDMVEALKSEYPGVRIRTVNLHDLRQWHWVNLGRQSMFCKSGYRDADLADAMGFSLVNSPYYAKKDPQGVNPGGKVMGWYAISDYVLGATVIINAAKMKCHDYMINSLTIKNNVGVTLGSTVSEVEVSTWRIAHLKTRPDFEQVQFETNFGNDIFWRAISDVNRIVLYADSSGVLKVKKQRKYLAFVDAVEASEVNQYGLGMGGGTIYRGQAVFAGTDPVAVDAVASRFMGFDCLKVPVLAKAPLAPPDSGGKYDLGTNDPAGIRITGSIMGPDFSRVFEHSTNWHEYTERERLDIIDFDPPDVSSVGSSPPGPGGRVRITALITGGTAAYLYYEVLGKGYVKKMQRQGAEYTAFIPDIECDYSVQAQDNHFNTRITPFYSRR</sequence>
<reference evidence="4" key="1">
    <citation type="submission" date="2017-09" db="EMBL/GenBank/DDBJ databases">
        <title>Depth-based differentiation of microbial function through sediment-hosted aquifers and enrichment of novel symbionts in the deep terrestrial subsurface.</title>
        <authorList>
            <person name="Probst A.J."/>
            <person name="Ladd B."/>
            <person name="Jarett J.K."/>
            <person name="Geller-Mcgrath D.E."/>
            <person name="Sieber C.M.K."/>
            <person name="Emerson J.B."/>
            <person name="Anantharaman K."/>
            <person name="Thomas B.C."/>
            <person name="Malmstrom R."/>
            <person name="Stieglmeier M."/>
            <person name="Klingl A."/>
            <person name="Woyke T."/>
            <person name="Ryan C.M."/>
            <person name="Banfield J.F."/>
        </authorList>
    </citation>
    <scope>NUCLEOTIDE SEQUENCE [LARGE SCALE GENOMIC DNA]</scope>
</reference>
<dbReference type="Pfam" id="PF04015">
    <property type="entry name" value="DUF362"/>
    <property type="match status" value="2"/>
</dbReference>
<keyword evidence="1" id="KW-0812">Transmembrane</keyword>
<feature type="domain" description="DUF362" evidence="2">
    <location>
        <begin position="302"/>
        <end position="463"/>
    </location>
</feature>
<feature type="domain" description="DUF362" evidence="2">
    <location>
        <begin position="180"/>
        <end position="245"/>
    </location>
</feature>
<name>A0A2M7S8E3_9BACT</name>
<organism evidence="3 4">
    <name type="scientific">Candidatus Desantisbacteria bacterium CG_4_10_14_0_8_um_filter_48_22</name>
    <dbReference type="NCBI Taxonomy" id="1974543"/>
    <lineage>
        <taxon>Bacteria</taxon>
        <taxon>Candidatus Desantisiibacteriota</taxon>
    </lineage>
</organism>
<dbReference type="Proteomes" id="UP000229307">
    <property type="component" value="Unassembled WGS sequence"/>
</dbReference>
<comment type="caution">
    <text evidence="3">The sequence shown here is derived from an EMBL/GenBank/DDBJ whole genome shotgun (WGS) entry which is preliminary data.</text>
</comment>
<keyword evidence="1" id="KW-1133">Transmembrane helix</keyword>
<evidence type="ECO:0000259" key="2">
    <source>
        <dbReference type="Pfam" id="PF04015"/>
    </source>
</evidence>
<gene>
    <name evidence="3" type="ORF">COY52_08785</name>
</gene>
<feature type="transmembrane region" description="Helical" evidence="1">
    <location>
        <begin position="7"/>
        <end position="24"/>
    </location>
</feature>
<dbReference type="InterPro" id="IPR007160">
    <property type="entry name" value="DUF362"/>
</dbReference>
<protein>
    <recommendedName>
        <fullName evidence="2">DUF362 domain-containing protein</fullName>
    </recommendedName>
</protein>
<feature type="transmembrane region" description="Helical" evidence="1">
    <location>
        <begin position="76"/>
        <end position="97"/>
    </location>
</feature>
<accession>A0A2M7S8E3</accession>
<feature type="transmembrane region" description="Helical" evidence="1">
    <location>
        <begin position="44"/>
        <end position="64"/>
    </location>
</feature>
<dbReference type="AlphaFoldDB" id="A0A2M7S8E3"/>
<evidence type="ECO:0000313" key="4">
    <source>
        <dbReference type="Proteomes" id="UP000229307"/>
    </source>
</evidence>
<keyword evidence="1" id="KW-0472">Membrane</keyword>
<evidence type="ECO:0000256" key="1">
    <source>
        <dbReference type="SAM" id="Phobius"/>
    </source>
</evidence>